<dbReference type="GeneID" id="97995707"/>
<sequence length="219" mass="23462">MKIRRFACSAFSLCVLMTSTLFANAANIPEDNRISEYAGETIQCQIVKCTDNNTPESSVISVTIPEGATKAQEDQIIQAAAFNKTSDTDTYAARNVMDLISRETDVSVNSNGYTFVGSGTIPGPDYITLVVQFGNYANFGAKKMSVVVSGGKNPDRSHTITTDISPMPSTTITLVMYTGMGNVFLTDGSTVTATAKTDASHVDADYCEIWVSPWEMSGG</sequence>
<proteinExistence type="predicted"/>
<feature type="chain" id="PRO_5017544023" evidence="1">
    <location>
        <begin position="26"/>
        <end position="219"/>
    </location>
</feature>
<protein>
    <submittedName>
        <fullName evidence="2">Uncharacterized protein</fullName>
    </submittedName>
</protein>
<evidence type="ECO:0000313" key="3">
    <source>
        <dbReference type="Proteomes" id="UP000260649"/>
    </source>
</evidence>
<evidence type="ECO:0000256" key="1">
    <source>
        <dbReference type="SAM" id="SignalP"/>
    </source>
</evidence>
<comment type="caution">
    <text evidence="2">The sequence shown here is derived from an EMBL/GenBank/DDBJ whole genome shotgun (WGS) entry which is preliminary data.</text>
</comment>
<reference evidence="2 3" key="1">
    <citation type="submission" date="2018-07" db="EMBL/GenBank/DDBJ databases">
        <title>GABA Modulating Bacteria of the Human Gut Microbiota.</title>
        <authorList>
            <person name="Strandwitz P."/>
            <person name="Kim K.H."/>
            <person name="Terekhova D."/>
            <person name="Liu J.K."/>
            <person name="Sharma A."/>
            <person name="Levering J."/>
            <person name="Mcdonald D."/>
            <person name="Dietrich D."/>
            <person name="Ramadhar T.R."/>
            <person name="Lekbua A."/>
            <person name="Mroue N."/>
            <person name="Liston C."/>
            <person name="Stewart E.J."/>
            <person name="Dubin M.J."/>
            <person name="Zengler K."/>
            <person name="Knight R."/>
            <person name="Gilbert J.A."/>
            <person name="Clardy J."/>
            <person name="Lewis K."/>
        </authorList>
    </citation>
    <scope>NUCLEOTIDE SEQUENCE [LARGE SCALE GENOMIC DNA]</scope>
    <source>
        <strain evidence="2 3">KLE1738</strain>
    </source>
</reference>
<gene>
    <name evidence="2" type="ORF">DV520_08190</name>
</gene>
<accession>A0A3E2B2K6</accession>
<name>A0A3E2B2K6_9FIRM</name>
<dbReference type="Proteomes" id="UP000260649">
    <property type="component" value="Unassembled WGS sequence"/>
</dbReference>
<keyword evidence="3" id="KW-1185">Reference proteome</keyword>
<feature type="signal peptide" evidence="1">
    <location>
        <begin position="1"/>
        <end position="25"/>
    </location>
</feature>
<organism evidence="2 3">
    <name type="scientific">Evtepia gabavorous</name>
    <dbReference type="NCBI Taxonomy" id="2211183"/>
    <lineage>
        <taxon>Bacteria</taxon>
        <taxon>Bacillati</taxon>
        <taxon>Bacillota</taxon>
        <taxon>Clostridia</taxon>
        <taxon>Eubacteriales</taxon>
        <taxon>Evtepia</taxon>
    </lineage>
</organism>
<dbReference type="EMBL" id="QQRQ01000013">
    <property type="protein sequence ID" value="RFT06273.1"/>
    <property type="molecule type" value="Genomic_DNA"/>
</dbReference>
<dbReference type="AlphaFoldDB" id="A0A3E2B2K6"/>
<keyword evidence="1" id="KW-0732">Signal</keyword>
<dbReference type="RefSeq" id="WP_021920530.1">
    <property type="nucleotide sequence ID" value="NZ_CAKXKJ010000005.1"/>
</dbReference>
<evidence type="ECO:0000313" key="2">
    <source>
        <dbReference type="EMBL" id="RFT06273.1"/>
    </source>
</evidence>